<evidence type="ECO:0000313" key="3">
    <source>
        <dbReference type="Proteomes" id="UP001042704"/>
    </source>
</evidence>
<keyword evidence="3" id="KW-1185">Reference proteome</keyword>
<dbReference type="GeneID" id="76423656"/>
<evidence type="ECO:0000313" key="2">
    <source>
        <dbReference type="EMBL" id="QSZ66859.1"/>
    </source>
</evidence>
<dbReference type="SUPFAM" id="SSF54593">
    <property type="entry name" value="Glyoxalase/Bleomycin resistance protein/Dihydroxybiphenyl dioxygenase"/>
    <property type="match status" value="1"/>
</dbReference>
<accession>A0A8A3S4R1</accession>
<protein>
    <submittedName>
        <fullName evidence="2">Glyoxalase</fullName>
    </submittedName>
</protein>
<dbReference type="AlphaFoldDB" id="A0A8A3S4R1"/>
<gene>
    <name evidence="2" type="ORF">RJ40_04795</name>
</gene>
<feature type="domain" description="VOC" evidence="1">
    <location>
        <begin position="4"/>
        <end position="122"/>
    </location>
</feature>
<sequence length="161" mass="18199">MEIAFRGPVLFVKDMERAKEFYIDILEQEVSLDLGVNVGFVGGLALWERGYVNDLLFEGKMPADEGAPRMEVYFETREIKEAARRVEAAGIRFLHPLTEQPWAQMVMRFYDPDGHMIEVAEPMDTTVLRLADEGLSEAEIVERTTLPGPVVAAFLRGECCD</sequence>
<dbReference type="PROSITE" id="PS51819">
    <property type="entry name" value="VOC"/>
    <property type="match status" value="1"/>
</dbReference>
<dbReference type="Pfam" id="PF12681">
    <property type="entry name" value="Glyoxalase_2"/>
    <property type="match status" value="1"/>
</dbReference>
<dbReference type="InterPro" id="IPR037523">
    <property type="entry name" value="VOC_core"/>
</dbReference>
<evidence type="ECO:0000259" key="1">
    <source>
        <dbReference type="PROSITE" id="PS51819"/>
    </source>
</evidence>
<reference evidence="2" key="1">
    <citation type="journal article" date="2001" name="Int. J. Syst. Evol. Microbiol.">
        <title>Methanofollis aquaemaris sp. nov., a methanogen isolated from an aquaculture fish pond.</title>
        <authorList>
            <person name="Lai M.C."/>
            <person name="Chen S.C."/>
        </authorList>
    </citation>
    <scope>NUCLEOTIDE SEQUENCE</scope>
    <source>
        <strain evidence="2">N2F9704</strain>
    </source>
</reference>
<name>A0A8A3S4R1_9EURY</name>
<reference evidence="2" key="2">
    <citation type="submission" date="2019-02" db="EMBL/GenBank/DDBJ databases">
        <authorList>
            <person name="Chen S.-C."/>
            <person name="Chien H.-H."/>
            <person name="Lai M.-C."/>
        </authorList>
    </citation>
    <scope>NUCLEOTIDE SEQUENCE</scope>
    <source>
        <strain evidence="2">N2F9704</strain>
    </source>
</reference>
<dbReference type="InterPro" id="IPR029068">
    <property type="entry name" value="Glyas_Bleomycin-R_OHBP_Dase"/>
</dbReference>
<dbReference type="KEGG" id="maqe:RJ40_04795"/>
<dbReference type="RefSeq" id="WP_265582609.1">
    <property type="nucleotide sequence ID" value="NZ_CP036172.1"/>
</dbReference>
<proteinExistence type="predicted"/>
<dbReference type="Proteomes" id="UP001042704">
    <property type="component" value="Chromosome"/>
</dbReference>
<dbReference type="Gene3D" id="3.10.180.10">
    <property type="entry name" value="2,3-Dihydroxybiphenyl 1,2-Dioxygenase, domain 1"/>
    <property type="match status" value="1"/>
</dbReference>
<dbReference type="EMBL" id="CP036172">
    <property type="protein sequence ID" value="QSZ66859.1"/>
    <property type="molecule type" value="Genomic_DNA"/>
</dbReference>
<organism evidence="2 3">
    <name type="scientific">Methanofollis aquaemaris</name>
    <dbReference type="NCBI Taxonomy" id="126734"/>
    <lineage>
        <taxon>Archaea</taxon>
        <taxon>Methanobacteriati</taxon>
        <taxon>Methanobacteriota</taxon>
        <taxon>Stenosarchaea group</taxon>
        <taxon>Methanomicrobia</taxon>
        <taxon>Methanomicrobiales</taxon>
        <taxon>Methanomicrobiaceae</taxon>
        <taxon>Methanofollis</taxon>
    </lineage>
</organism>
<dbReference type="InterPro" id="IPR025870">
    <property type="entry name" value="Glyoxalase-like_dom"/>
</dbReference>